<keyword evidence="3" id="KW-1185">Reference proteome</keyword>
<dbReference type="Gene3D" id="3.40.50.12780">
    <property type="entry name" value="N-terminal domain of ligase-like"/>
    <property type="match status" value="1"/>
</dbReference>
<feature type="domain" description="AMP-dependent synthetase/ligase" evidence="1">
    <location>
        <begin position="112"/>
        <end position="495"/>
    </location>
</feature>
<evidence type="ECO:0000313" key="2">
    <source>
        <dbReference type="EMBL" id="KAH7161071.1"/>
    </source>
</evidence>
<protein>
    <submittedName>
        <fullName evidence="2">Acetoacetate-CoA ligase</fullName>
    </submittedName>
</protein>
<dbReference type="InterPro" id="IPR042099">
    <property type="entry name" value="ANL_N_sf"/>
</dbReference>
<dbReference type="InterPro" id="IPR020845">
    <property type="entry name" value="AMP-binding_CS"/>
</dbReference>
<dbReference type="GO" id="GO:0006629">
    <property type="term" value="P:lipid metabolic process"/>
    <property type="evidence" value="ECO:0007669"/>
    <property type="project" value="InterPro"/>
</dbReference>
<dbReference type="NCBIfam" id="NF002937">
    <property type="entry name" value="PRK03584.1"/>
    <property type="match status" value="1"/>
</dbReference>
<dbReference type="NCBIfam" id="TIGR01217">
    <property type="entry name" value="ac_ac_CoA_syn"/>
    <property type="match status" value="1"/>
</dbReference>
<dbReference type="GO" id="GO:0030729">
    <property type="term" value="F:acetoacetate-CoA ligase activity"/>
    <property type="evidence" value="ECO:0007669"/>
    <property type="project" value="InterPro"/>
</dbReference>
<dbReference type="EMBL" id="JAGMUV010000004">
    <property type="protein sequence ID" value="KAH7161071.1"/>
    <property type="molecule type" value="Genomic_DNA"/>
</dbReference>
<dbReference type="SUPFAM" id="SSF56801">
    <property type="entry name" value="Acetyl-CoA synthetase-like"/>
    <property type="match status" value="1"/>
</dbReference>
<sequence length="692" mass="76552">MASAPAPQPQLLWKPIQSSGMNVKKFIRMVNKKHGISIRNYKSLWEWSTSVTTAPLFWLDLFDFLDIKSDVRPKCAFETLVSGPPPVPMYPPPRFFPDVRMNFTQNILSHHQPDEVVLHLVTEGGESFSDVTWRELHAEISRLASAMVASGVKKGDRVAAVISNRRETITACLAALSLGAIWSSSSPDMGVEGVLSRLTQIRPKIVFCESEVTYNGKRKNLLSRHSAWAESLHKYGDLGQVVIIPGQTELPSTLGSKMISWDQFLSRDTGRPLTFEQLPFNHPGFIVYSSGTSGLPKCIVHSTGGLYMQVRKDSLLGHDIHPGDTILQYTTTGWVMWAMVLVSLSFGGRVVVYDGSPMFPDSLVLPRIVERLKVNLFGTSAKFLSLLMASGVKPKNHVDLSSLRTITSTGSTLTAQVATWFYMEGFPPHIHLVSTCGGTDLACSLITGVATMPLYAGEIQAPSLGMAVDLFEVDNEAGVSIMDTGSPGELVCKQPFPSQPVRFWGDETGDKYRTSYFSQYGDLTWNQGDYVSRNPTTGGFVTHGRSDGVLNPAGVRFGSAEIYNVVDQDIEIADSVCVGQRRPQDLDESVVLFLKMVPSVKFSRNVAHRLRNAIRSSLSPRHEPRFVFQVPDIPYTINGKKIEILIKKIISGQSPEASPTVANPECLDFYTQFVRIEEVDEQQEQSWTKALL</sequence>
<dbReference type="InterPro" id="IPR045851">
    <property type="entry name" value="AMP-bd_C_sf"/>
</dbReference>
<evidence type="ECO:0000259" key="1">
    <source>
        <dbReference type="Pfam" id="PF00501"/>
    </source>
</evidence>
<dbReference type="PANTHER" id="PTHR42921:SF4">
    <property type="entry name" value="ACETOACETYL-COA SYNTHASE (AFU_ORTHOLOGUE AFUA_8G04770)"/>
    <property type="match status" value="1"/>
</dbReference>
<dbReference type="AlphaFoldDB" id="A0A9P9FFX2"/>
<evidence type="ECO:0000313" key="3">
    <source>
        <dbReference type="Proteomes" id="UP000738349"/>
    </source>
</evidence>
<dbReference type="Proteomes" id="UP000738349">
    <property type="component" value="Unassembled WGS sequence"/>
</dbReference>
<dbReference type="OrthoDB" id="10253869at2759"/>
<keyword evidence="2" id="KW-0436">Ligase</keyword>
<dbReference type="InterPro" id="IPR005914">
    <property type="entry name" value="Acac_CoA_synth"/>
</dbReference>
<dbReference type="PROSITE" id="PS00455">
    <property type="entry name" value="AMP_BINDING"/>
    <property type="match status" value="1"/>
</dbReference>
<reference evidence="2" key="1">
    <citation type="journal article" date="2021" name="Nat. Commun.">
        <title>Genetic determinants of endophytism in the Arabidopsis root mycobiome.</title>
        <authorList>
            <person name="Mesny F."/>
            <person name="Miyauchi S."/>
            <person name="Thiergart T."/>
            <person name="Pickel B."/>
            <person name="Atanasova L."/>
            <person name="Karlsson M."/>
            <person name="Huettel B."/>
            <person name="Barry K.W."/>
            <person name="Haridas S."/>
            <person name="Chen C."/>
            <person name="Bauer D."/>
            <person name="Andreopoulos W."/>
            <person name="Pangilinan J."/>
            <person name="LaButti K."/>
            <person name="Riley R."/>
            <person name="Lipzen A."/>
            <person name="Clum A."/>
            <person name="Drula E."/>
            <person name="Henrissat B."/>
            <person name="Kohler A."/>
            <person name="Grigoriev I.V."/>
            <person name="Martin F.M."/>
            <person name="Hacquard S."/>
        </authorList>
    </citation>
    <scope>NUCLEOTIDE SEQUENCE</scope>
    <source>
        <strain evidence="2">MPI-CAGE-AT-0147</strain>
    </source>
</reference>
<organism evidence="2 3">
    <name type="scientific">Dactylonectria macrodidyma</name>
    <dbReference type="NCBI Taxonomy" id="307937"/>
    <lineage>
        <taxon>Eukaryota</taxon>
        <taxon>Fungi</taxon>
        <taxon>Dikarya</taxon>
        <taxon>Ascomycota</taxon>
        <taxon>Pezizomycotina</taxon>
        <taxon>Sordariomycetes</taxon>
        <taxon>Hypocreomycetidae</taxon>
        <taxon>Hypocreales</taxon>
        <taxon>Nectriaceae</taxon>
        <taxon>Dactylonectria</taxon>
    </lineage>
</organism>
<dbReference type="Pfam" id="PF00501">
    <property type="entry name" value="AMP-binding"/>
    <property type="match status" value="1"/>
</dbReference>
<dbReference type="InterPro" id="IPR000873">
    <property type="entry name" value="AMP-dep_synth/lig_dom"/>
</dbReference>
<accession>A0A9P9FFX2</accession>
<dbReference type="PANTHER" id="PTHR42921">
    <property type="entry name" value="ACETOACETYL-COA SYNTHETASE"/>
    <property type="match status" value="1"/>
</dbReference>
<dbReference type="Gene3D" id="3.30.300.30">
    <property type="match status" value="1"/>
</dbReference>
<name>A0A9P9FFX2_9HYPO</name>
<comment type="caution">
    <text evidence="2">The sequence shown here is derived from an EMBL/GenBank/DDBJ whole genome shotgun (WGS) entry which is preliminary data.</text>
</comment>
<proteinExistence type="predicted"/>
<gene>
    <name evidence="2" type="ORF">EDB81DRAFT_644143</name>
</gene>